<comment type="subcellular location">
    <subcellularLocation>
        <location evidence="1">Membrane</location>
        <topology evidence="1">Multi-pass membrane protein</topology>
    </subcellularLocation>
</comment>
<dbReference type="GO" id="GO:0005886">
    <property type="term" value="C:plasma membrane"/>
    <property type="evidence" value="ECO:0007669"/>
    <property type="project" value="TreeGrafter"/>
</dbReference>
<evidence type="ECO:0000259" key="6">
    <source>
        <dbReference type="Pfam" id="PF01699"/>
    </source>
</evidence>
<accession>A0A2N2DY26</accession>
<feature type="transmembrane region" description="Helical" evidence="5">
    <location>
        <begin position="105"/>
        <end position="124"/>
    </location>
</feature>
<keyword evidence="4 5" id="KW-0472">Membrane</keyword>
<feature type="transmembrane region" description="Helical" evidence="5">
    <location>
        <begin position="71"/>
        <end position="93"/>
    </location>
</feature>
<dbReference type="PANTHER" id="PTHR10846">
    <property type="entry name" value="SODIUM/POTASSIUM/CALCIUM EXCHANGER"/>
    <property type="match status" value="1"/>
</dbReference>
<feature type="transmembrane region" description="Helical" evidence="5">
    <location>
        <begin position="201"/>
        <end position="220"/>
    </location>
</feature>
<dbReference type="AlphaFoldDB" id="A0A2N2DY26"/>
<reference evidence="7 8" key="1">
    <citation type="journal article" date="2017" name="ISME J.">
        <title>Potential for microbial H2 and metal transformations associated with novel bacteria and archaea in deep terrestrial subsurface sediments.</title>
        <authorList>
            <person name="Hernsdorf A.W."/>
            <person name="Amano Y."/>
            <person name="Miyakawa K."/>
            <person name="Ise K."/>
            <person name="Suzuki Y."/>
            <person name="Anantharaman K."/>
            <person name="Probst A."/>
            <person name="Burstein D."/>
            <person name="Thomas B.C."/>
            <person name="Banfield J.F."/>
        </authorList>
    </citation>
    <scope>NUCLEOTIDE SEQUENCE [LARGE SCALE GENOMIC DNA]</scope>
    <source>
        <strain evidence="7">HGW-Falkowbacteria-2</strain>
    </source>
</reference>
<comment type="caution">
    <text evidence="7">The sequence shown here is derived from an EMBL/GenBank/DDBJ whole genome shotgun (WGS) entry which is preliminary data.</text>
</comment>
<feature type="non-terminal residue" evidence="7">
    <location>
        <position position="268"/>
    </location>
</feature>
<protein>
    <submittedName>
        <fullName evidence="7">Sodium:proton exchanger</fullName>
    </submittedName>
</protein>
<dbReference type="Gene3D" id="1.20.1420.30">
    <property type="entry name" value="NCX, central ion-binding region"/>
    <property type="match status" value="2"/>
</dbReference>
<evidence type="ECO:0000313" key="7">
    <source>
        <dbReference type="EMBL" id="PKM87351.1"/>
    </source>
</evidence>
<keyword evidence="2 5" id="KW-0812">Transmembrane</keyword>
<dbReference type="Proteomes" id="UP000233325">
    <property type="component" value="Unassembled WGS sequence"/>
</dbReference>
<organism evidence="7 8">
    <name type="scientific">Candidatus Falkowbacteria bacterium HGW-Falkowbacteria-2</name>
    <dbReference type="NCBI Taxonomy" id="2013769"/>
    <lineage>
        <taxon>Bacteria</taxon>
        <taxon>Candidatus Falkowiibacteriota</taxon>
    </lineage>
</organism>
<dbReference type="GO" id="GO:0008273">
    <property type="term" value="F:calcium, potassium:sodium antiporter activity"/>
    <property type="evidence" value="ECO:0007669"/>
    <property type="project" value="TreeGrafter"/>
</dbReference>
<evidence type="ECO:0000256" key="5">
    <source>
        <dbReference type="SAM" id="Phobius"/>
    </source>
</evidence>
<dbReference type="GO" id="GO:0006874">
    <property type="term" value="P:intracellular calcium ion homeostasis"/>
    <property type="evidence" value="ECO:0007669"/>
    <property type="project" value="TreeGrafter"/>
</dbReference>
<feature type="domain" description="Sodium/calcium exchanger membrane region" evidence="6">
    <location>
        <begin position="201"/>
        <end position="268"/>
    </location>
</feature>
<dbReference type="InterPro" id="IPR004837">
    <property type="entry name" value="NaCa_Exmemb"/>
</dbReference>
<dbReference type="EMBL" id="PHAH01000047">
    <property type="protein sequence ID" value="PKM87351.1"/>
    <property type="molecule type" value="Genomic_DNA"/>
</dbReference>
<proteinExistence type="predicted"/>
<dbReference type="GO" id="GO:0005262">
    <property type="term" value="F:calcium channel activity"/>
    <property type="evidence" value="ECO:0007669"/>
    <property type="project" value="TreeGrafter"/>
</dbReference>
<dbReference type="PANTHER" id="PTHR10846:SF8">
    <property type="entry name" value="INNER MEMBRANE PROTEIN YRBG"/>
    <property type="match status" value="1"/>
</dbReference>
<gene>
    <name evidence="7" type="ORF">CVU83_03130</name>
</gene>
<name>A0A2N2DY26_9BACT</name>
<evidence type="ECO:0000256" key="3">
    <source>
        <dbReference type="ARBA" id="ARBA00022989"/>
    </source>
</evidence>
<feature type="domain" description="Sodium/calcium exchanger membrane region" evidence="6">
    <location>
        <begin position="8"/>
        <end position="148"/>
    </location>
</feature>
<dbReference type="NCBIfam" id="TIGR00367">
    <property type="entry name" value="calcium/sodium antiporter"/>
    <property type="match status" value="1"/>
</dbReference>
<dbReference type="Pfam" id="PF01699">
    <property type="entry name" value="Na_Ca_ex"/>
    <property type="match status" value="2"/>
</dbReference>
<evidence type="ECO:0000256" key="4">
    <source>
        <dbReference type="ARBA" id="ARBA00023136"/>
    </source>
</evidence>
<evidence type="ECO:0000256" key="2">
    <source>
        <dbReference type="ARBA" id="ARBA00022692"/>
    </source>
</evidence>
<dbReference type="InterPro" id="IPR044880">
    <property type="entry name" value="NCX_ion-bd_dom_sf"/>
</dbReference>
<feature type="transmembrane region" description="Helical" evidence="5">
    <location>
        <begin position="130"/>
        <end position="148"/>
    </location>
</feature>
<evidence type="ECO:0000313" key="8">
    <source>
        <dbReference type="Proteomes" id="UP000233325"/>
    </source>
</evidence>
<keyword evidence="3 5" id="KW-1133">Transmembrane helix</keyword>
<sequence>MTLILLTLVLLASFYLLAVVCDRYFVFSLDQIAAKLRMNSDMAGATLMAVGSSAPELFVSFIALFHPGNEAMGAGTIVGSAIFNILVIIGAAAMVRKAFIAWQPVIRDIIFYSLSIILLIAAFWDGSITFFEAFLFLALYATYVVAVMKWRKILPYVEEEKNIEVLAEGMAEEEKKTNVLGYLLKGINKTLDFIFPKKEKYWLSFFVSILFIAGLSWVLVESAVEIALILKIPAVIIGLTVLAAGTSIPDLMSSVIVARQGRGGMAIS</sequence>
<dbReference type="InterPro" id="IPR004481">
    <property type="entry name" value="K/Na/Ca-exchanger"/>
</dbReference>
<evidence type="ECO:0000256" key="1">
    <source>
        <dbReference type="ARBA" id="ARBA00004141"/>
    </source>
</evidence>